<keyword evidence="3" id="KW-0274">FAD</keyword>
<feature type="domain" description="FAD-binding" evidence="4">
    <location>
        <begin position="2"/>
        <end position="348"/>
    </location>
</feature>
<evidence type="ECO:0000256" key="1">
    <source>
        <dbReference type="ARBA" id="ARBA00001974"/>
    </source>
</evidence>
<dbReference type="InterPro" id="IPR050641">
    <property type="entry name" value="RIFMO-like"/>
</dbReference>
<sequence length="501" mass="54042">MLVVGGGLVGLATAVFLGELGVRTVLVDRHAGASIQGRARGINQRTMELYRAVGLEAEIRAAGRPFADDWGVARCETLAGDWHWLFADDAPKAWPDLSPSEFCQADQSAIEPILIAAGRTRGTSYRFGTELVSLTQDEDRATAVLGDLATGANSTVEARYVVAADGQRSPIREQLGIPRTGPGVVQHSASIVFRADLAPYVPRRALFWIIANDAVGAGLVTTAEPGRWSLNVAYDPAAGQSLEDFTTERAIAAVRAAVGVPDLAVEIEDVAGWQQTIGLADRYRAGRVFLAGDAAHTWPPAGAMGANTGVQDGHNLAWKVAGVLRGWAGERLLDSYEAERRTVAAELSDLIVKRQLKRIGTTVEDDTTDDQLWTLGQRYRSDAVAGADHTTVFGDTLDRTVRPGCRAPHVWIDNQISTHDLFGRGYVLFAPTDPQPWLDAIRQVQPTLPVEAYRIGTEPRWSSYGPSPLVSLIRPDGYVAWTGTDPEHLAGVMPSLLALDR</sequence>
<evidence type="ECO:0000313" key="5">
    <source>
        <dbReference type="EMBL" id="GAA1602230.1"/>
    </source>
</evidence>
<dbReference type="PANTHER" id="PTHR43004:SF19">
    <property type="entry name" value="BINDING MONOOXYGENASE, PUTATIVE (JCVI)-RELATED"/>
    <property type="match status" value="1"/>
</dbReference>
<dbReference type="PRINTS" id="PR00420">
    <property type="entry name" value="RNGMNOXGNASE"/>
</dbReference>
<dbReference type="PANTHER" id="PTHR43004">
    <property type="entry name" value="TRK SYSTEM POTASSIUM UPTAKE PROTEIN"/>
    <property type="match status" value="1"/>
</dbReference>
<comment type="caution">
    <text evidence="5">The sequence shown here is derived from an EMBL/GenBank/DDBJ whole genome shotgun (WGS) entry which is preliminary data.</text>
</comment>
<evidence type="ECO:0000259" key="4">
    <source>
        <dbReference type="Pfam" id="PF01494"/>
    </source>
</evidence>
<dbReference type="SUPFAM" id="SSF51905">
    <property type="entry name" value="FAD/NAD(P)-binding domain"/>
    <property type="match status" value="1"/>
</dbReference>
<dbReference type="Gene3D" id="3.50.50.60">
    <property type="entry name" value="FAD/NAD(P)-binding domain"/>
    <property type="match status" value="1"/>
</dbReference>
<accession>A0ABP4Q6V9</accession>
<dbReference type="Pfam" id="PF01494">
    <property type="entry name" value="FAD_binding_3"/>
    <property type="match status" value="1"/>
</dbReference>
<dbReference type="EMBL" id="BAAAND010000008">
    <property type="protein sequence ID" value="GAA1602230.1"/>
    <property type="molecule type" value="Genomic_DNA"/>
</dbReference>
<dbReference type="Proteomes" id="UP001500190">
    <property type="component" value="Unassembled WGS sequence"/>
</dbReference>
<name>A0ABP4Q6V9_9ACTN</name>
<gene>
    <name evidence="5" type="ORF">GCM10009742_58150</name>
</gene>
<evidence type="ECO:0000256" key="2">
    <source>
        <dbReference type="ARBA" id="ARBA00022630"/>
    </source>
</evidence>
<proteinExistence type="predicted"/>
<protein>
    <submittedName>
        <fullName evidence="5">FAD-dependent oxidoreductase</fullName>
    </submittedName>
</protein>
<keyword evidence="2" id="KW-0285">Flavoprotein</keyword>
<evidence type="ECO:0000256" key="3">
    <source>
        <dbReference type="ARBA" id="ARBA00022827"/>
    </source>
</evidence>
<comment type="cofactor">
    <cofactor evidence="1">
        <name>FAD</name>
        <dbReference type="ChEBI" id="CHEBI:57692"/>
    </cofactor>
</comment>
<dbReference type="Gene3D" id="3.40.30.120">
    <property type="match status" value="1"/>
</dbReference>
<dbReference type="Pfam" id="PF21274">
    <property type="entry name" value="Rng_hyd_C"/>
    <property type="match status" value="1"/>
</dbReference>
<keyword evidence="6" id="KW-1185">Reference proteome</keyword>
<organism evidence="5 6">
    <name type="scientific">Kribbella karoonensis</name>
    <dbReference type="NCBI Taxonomy" id="324851"/>
    <lineage>
        <taxon>Bacteria</taxon>
        <taxon>Bacillati</taxon>
        <taxon>Actinomycetota</taxon>
        <taxon>Actinomycetes</taxon>
        <taxon>Propionibacteriales</taxon>
        <taxon>Kribbellaceae</taxon>
        <taxon>Kribbella</taxon>
    </lineage>
</organism>
<dbReference type="InterPro" id="IPR002938">
    <property type="entry name" value="FAD-bd"/>
</dbReference>
<dbReference type="Gene3D" id="3.30.9.10">
    <property type="entry name" value="D-Amino Acid Oxidase, subunit A, domain 2"/>
    <property type="match status" value="1"/>
</dbReference>
<evidence type="ECO:0000313" key="6">
    <source>
        <dbReference type="Proteomes" id="UP001500190"/>
    </source>
</evidence>
<dbReference type="InterPro" id="IPR036188">
    <property type="entry name" value="FAD/NAD-bd_sf"/>
</dbReference>
<reference evidence="6" key="1">
    <citation type="journal article" date="2019" name="Int. J. Syst. Evol. Microbiol.">
        <title>The Global Catalogue of Microorganisms (GCM) 10K type strain sequencing project: providing services to taxonomists for standard genome sequencing and annotation.</title>
        <authorList>
            <consortium name="The Broad Institute Genomics Platform"/>
            <consortium name="The Broad Institute Genome Sequencing Center for Infectious Disease"/>
            <person name="Wu L."/>
            <person name="Ma J."/>
        </authorList>
    </citation>
    <scope>NUCLEOTIDE SEQUENCE [LARGE SCALE GENOMIC DNA]</scope>
    <source>
        <strain evidence="6">JCM 14304</strain>
    </source>
</reference>